<evidence type="ECO:0000259" key="1">
    <source>
        <dbReference type="Pfam" id="PF00144"/>
    </source>
</evidence>
<evidence type="ECO:0000313" key="2">
    <source>
        <dbReference type="EMBL" id="QEU89857.1"/>
    </source>
</evidence>
<dbReference type="Pfam" id="PF00144">
    <property type="entry name" value="Beta-lactamase"/>
    <property type="match status" value="1"/>
</dbReference>
<dbReference type="Proteomes" id="UP000325529">
    <property type="component" value="Chromosome"/>
</dbReference>
<dbReference type="RefSeq" id="WP_055552557.1">
    <property type="nucleotide sequence ID" value="NZ_CP023699.1"/>
</dbReference>
<keyword evidence="3" id="KW-1185">Reference proteome</keyword>
<keyword evidence="2" id="KW-0378">Hydrolase</keyword>
<dbReference type="InterPro" id="IPR050789">
    <property type="entry name" value="Diverse_Enzym_Activities"/>
</dbReference>
<dbReference type="Gene3D" id="3.40.710.10">
    <property type="entry name" value="DD-peptidase/beta-lactamase superfamily"/>
    <property type="match status" value="1"/>
</dbReference>
<dbReference type="SUPFAM" id="SSF56601">
    <property type="entry name" value="beta-lactamase/transpeptidase-like"/>
    <property type="match status" value="1"/>
</dbReference>
<dbReference type="PANTHER" id="PTHR43283">
    <property type="entry name" value="BETA-LACTAMASE-RELATED"/>
    <property type="match status" value="1"/>
</dbReference>
<sequence>MSTAPHATKLEALQIWLNERLPSLLAENQVPGAAVAVSVSDQVIDAAAGVLSTRTRVEATPDSVFQIGSITKVWTTTLAMQLVDEGTLDLDAPVRTYLPDFKLAADEAAAAVTTRQLMCHVAGFEGDFFTDTGQGDDCLEKLIATFGDVPQLFAPGERFSYNNAAYCVLGRIVEVLRGKSYDACLRDHLFTPLGLTHAATGPHEAILHRAAVGHLRPTPDAAPEPAPVWALVRSNSAAGSMLAMRPRDLLAFARMHLADGLGPDGTRVLGAESARAMRQPQVELPPLGLLGDAWGLGWEIFDFPGGTVVGHDGGTIGQSAFLRVAPGQDVAVAVLTNGGDPLVLYTEIVGRVLRELAGVELPALPVPDPAAPHVDASRYVGTYTSSAADTEVSQDAEGRIWAERRPKGVFAQLGGRREKTELVGAHEDTLIAVEPENGMHGLYAFVGDDGAGHALFLHTGRADRRVAP</sequence>
<dbReference type="InterPro" id="IPR012338">
    <property type="entry name" value="Beta-lactam/transpept-like"/>
</dbReference>
<dbReference type="AlphaFoldDB" id="A0A5J6G4N1"/>
<protein>
    <submittedName>
        <fullName evidence="2">Class A beta-lactamase-related serine hydrolase</fullName>
    </submittedName>
</protein>
<accession>A0A5J6G4N1</accession>
<proteinExistence type="predicted"/>
<reference evidence="2 3" key="1">
    <citation type="submission" date="2017-09" db="EMBL/GenBank/DDBJ databases">
        <authorList>
            <person name="Lee N."/>
            <person name="Cho B.-K."/>
        </authorList>
    </citation>
    <scope>NUCLEOTIDE SEQUENCE [LARGE SCALE GENOMIC DNA]</scope>
    <source>
        <strain evidence="2 3">ATCC 12853</strain>
    </source>
</reference>
<dbReference type="EMBL" id="CP023699">
    <property type="protein sequence ID" value="QEU89857.1"/>
    <property type="molecule type" value="Genomic_DNA"/>
</dbReference>
<dbReference type="OrthoDB" id="262125at2"/>
<organism evidence="2 3">
    <name type="scientific">Streptomyces kanamyceticus</name>
    <dbReference type="NCBI Taxonomy" id="1967"/>
    <lineage>
        <taxon>Bacteria</taxon>
        <taxon>Bacillati</taxon>
        <taxon>Actinomycetota</taxon>
        <taxon>Actinomycetes</taxon>
        <taxon>Kitasatosporales</taxon>
        <taxon>Streptomycetaceae</taxon>
        <taxon>Streptomyces</taxon>
    </lineage>
</organism>
<evidence type="ECO:0000313" key="3">
    <source>
        <dbReference type="Proteomes" id="UP000325529"/>
    </source>
</evidence>
<feature type="domain" description="Beta-lactamase-related" evidence="1">
    <location>
        <begin position="23"/>
        <end position="341"/>
    </location>
</feature>
<dbReference type="PANTHER" id="PTHR43283:SF3">
    <property type="entry name" value="BETA-LACTAMASE FAMILY PROTEIN (AFU_ORTHOLOGUE AFUA_5G07500)"/>
    <property type="match status" value="1"/>
</dbReference>
<dbReference type="KEGG" id="ska:CP970_01930"/>
<dbReference type="GO" id="GO:0016787">
    <property type="term" value="F:hydrolase activity"/>
    <property type="evidence" value="ECO:0007669"/>
    <property type="project" value="UniProtKB-KW"/>
</dbReference>
<name>A0A5J6G4N1_STRKN</name>
<gene>
    <name evidence="2" type="ORF">CP970_01930</name>
</gene>
<dbReference type="InterPro" id="IPR001466">
    <property type="entry name" value="Beta-lactam-related"/>
</dbReference>